<evidence type="ECO:0000313" key="3">
    <source>
        <dbReference type="EMBL" id="KAB8296103.1"/>
    </source>
</evidence>
<evidence type="ECO:0000256" key="1">
    <source>
        <dbReference type="SAM" id="Coils"/>
    </source>
</evidence>
<reference evidence="3 4" key="1">
    <citation type="submission" date="2019-06" db="EMBL/GenBank/DDBJ databases">
        <title>Genome Sequence of the Brown Rot Fungal Pathogen Monilinia laxa.</title>
        <authorList>
            <person name="De Miccolis Angelini R.M."/>
            <person name="Landi L."/>
            <person name="Abate D."/>
            <person name="Pollastro S."/>
            <person name="Romanazzi G."/>
            <person name="Faretra F."/>
        </authorList>
    </citation>
    <scope>NUCLEOTIDE SEQUENCE [LARGE SCALE GENOMIC DNA]</scope>
    <source>
        <strain evidence="3 4">Mlax316</strain>
    </source>
</reference>
<comment type="caution">
    <text evidence="3">The sequence shown here is derived from an EMBL/GenBank/DDBJ whole genome shotgun (WGS) entry which is preliminary data.</text>
</comment>
<keyword evidence="4" id="KW-1185">Reference proteome</keyword>
<evidence type="ECO:0000313" key="4">
    <source>
        <dbReference type="Proteomes" id="UP000326757"/>
    </source>
</evidence>
<accession>A0A5N6K1R7</accession>
<organism evidence="3 4">
    <name type="scientific">Monilinia laxa</name>
    <name type="common">Brown rot fungus</name>
    <name type="synonym">Sclerotinia laxa</name>
    <dbReference type="NCBI Taxonomy" id="61186"/>
    <lineage>
        <taxon>Eukaryota</taxon>
        <taxon>Fungi</taxon>
        <taxon>Dikarya</taxon>
        <taxon>Ascomycota</taxon>
        <taxon>Pezizomycotina</taxon>
        <taxon>Leotiomycetes</taxon>
        <taxon>Helotiales</taxon>
        <taxon>Sclerotiniaceae</taxon>
        <taxon>Monilinia</taxon>
    </lineage>
</organism>
<dbReference type="Proteomes" id="UP000326757">
    <property type="component" value="Unassembled WGS sequence"/>
</dbReference>
<feature type="coiled-coil region" evidence="1">
    <location>
        <begin position="74"/>
        <end position="105"/>
    </location>
</feature>
<name>A0A5N6K1R7_MONLA</name>
<gene>
    <name evidence="3" type="ORF">EYC80_008901</name>
</gene>
<proteinExistence type="predicted"/>
<dbReference type="AlphaFoldDB" id="A0A5N6K1R7"/>
<protein>
    <submittedName>
        <fullName evidence="3">Uncharacterized protein</fullName>
    </submittedName>
</protein>
<feature type="region of interest" description="Disordered" evidence="2">
    <location>
        <begin position="333"/>
        <end position="363"/>
    </location>
</feature>
<dbReference type="EMBL" id="VIGI01000009">
    <property type="protein sequence ID" value="KAB8296103.1"/>
    <property type="molecule type" value="Genomic_DNA"/>
</dbReference>
<feature type="region of interest" description="Disordered" evidence="2">
    <location>
        <begin position="501"/>
        <end position="521"/>
    </location>
</feature>
<feature type="compositionally biased region" description="Polar residues" evidence="2">
    <location>
        <begin position="337"/>
        <end position="363"/>
    </location>
</feature>
<evidence type="ECO:0000256" key="2">
    <source>
        <dbReference type="SAM" id="MobiDB-lite"/>
    </source>
</evidence>
<sequence>MDDEQDYNSVKPTMETTNPFHWEMHLLAQEFNEREAHQVTDNDNYLADQETLREHNRNVEQLVDRKLAHMAILSKEQELEIDRINKEYSQKLQDVETEYTNKRDIIENELYKKSGKSYKKLQKLHTKNLSQSQEFEDKAKDIFWRMANSLKENNSICVSNSVHETSTTTAVSAAAVETPPVSPASGSTETKNQARMAIRNQYLEASPDEVQPLLDSRPSLEARDTLPYAMTMSQFGFSAPAPQTTHFAYRPSPETFSTKRQKTNYLANTSARGISACSKNGAINTQGDLSIHMPIPPSSMALEETFDPHARPCFSPMKTSGQDLSSRMPAAEKDRNANNGMDSSTAAASESPNKPSSTKSTDLGLITAQSSEQCNDFGEMPDTPYPSIRPTSIEGRVSIIRGSSANTSRRYLSKTQATAQYHNVDSRTRNVSTPIEKPEYHASNDKGKASPKNDFISPILLSDEVRPAYSHISLGDEFASNDYINFPSQRYASLQTAEPFEGTPGQFLLEDGPTDDVSQHG</sequence>
<dbReference type="OrthoDB" id="3535797at2759"/>
<keyword evidence="1" id="KW-0175">Coiled coil</keyword>